<evidence type="ECO:0000256" key="1">
    <source>
        <dbReference type="ARBA" id="ARBA00004370"/>
    </source>
</evidence>
<evidence type="ECO:0000313" key="9">
    <source>
        <dbReference type="Proteomes" id="UP001163046"/>
    </source>
</evidence>
<dbReference type="PROSITE" id="PS50022">
    <property type="entry name" value="FA58C_3"/>
    <property type="match status" value="1"/>
</dbReference>
<dbReference type="Gene3D" id="2.60.120.260">
    <property type="entry name" value="Galactose-binding domain-like"/>
    <property type="match status" value="1"/>
</dbReference>
<accession>A0A9X0CZ94</accession>
<evidence type="ECO:0000256" key="6">
    <source>
        <dbReference type="SAM" id="SignalP"/>
    </source>
</evidence>
<dbReference type="InterPro" id="IPR002859">
    <property type="entry name" value="PKD/REJ-like"/>
</dbReference>
<evidence type="ECO:0000256" key="4">
    <source>
        <dbReference type="ARBA" id="ARBA00022989"/>
    </source>
</evidence>
<dbReference type="SUPFAM" id="SSF49785">
    <property type="entry name" value="Galactose-binding domain-like"/>
    <property type="match status" value="1"/>
</dbReference>
<keyword evidence="6" id="KW-0732">Signal</keyword>
<dbReference type="SMART" id="SM00231">
    <property type="entry name" value="FA58C"/>
    <property type="match status" value="1"/>
</dbReference>
<comment type="subcellular location">
    <subcellularLocation>
        <location evidence="1">Membrane</location>
    </subcellularLocation>
</comment>
<evidence type="ECO:0000259" key="7">
    <source>
        <dbReference type="PROSITE" id="PS50022"/>
    </source>
</evidence>
<gene>
    <name evidence="8" type="ORF">OS493_012646</name>
</gene>
<sequence length="1238" mass="139505">MKSFRSMWLLIFLCLSNSDGLRNSECPSTFACKMPLGLENGLIKDKQLSAFSAYNNDSSTFGPHRARLNLTIWPPGYRAINGFSDKVPWIRINLGMELIITGIATQGYGDASIAEWVTSYRLMYAGKLKLAYFMDVHGKVLDFDGNQDSNRIRKHELPVPAIASSLILVPLTWHNNIGLRMEFYGCQPGYYFEAWVMFDNMSFTLNHMNTSTDEYKQAASRATEEIHSYFNTVGGYLYNEVLRLSPQPSPQIATFVTAEIAMYCTASSVHSLIAKLRSLIRESAIWESDYLQIRYPFTCNCGPPIVDVQLKHHLPESDIVLTTEGSFKLRTIVTSNCSESSQTQYLWMFSRIDPETTYFSPFLMKRVTDRNTITLRPRLFGPGVLYVSVEVSVSDNVPETSSYDFGFLIIRKPALIVKIVGPASVARGAGNVTIDGSGSYDPASQWLQYRGLHFIWQCQRTCRYFPKAKVEPCFGITNETDTDFSNQRLVTIDVDSLKSSCTYFFRLTVTKDIRASYTEHALQIKPAMPFHIRCINNCAKKVSSKQLLTLQVVCANRPCVTTATFSWTFCILSTNDQGISTWREFKNLTGLARTSVKTTRFDLPRLDAFIEIKEGQKFQVKVKAIDHKGLLQQQILYTFNVNAPPKLVESAETGCKVNPREGSAILTNFYITCLGWYDKDIPLRYAFKYTFSSSTIIIQDGNVGNVTSKLPVGNPAKDYELILDLQIIDAYGEFSTVVIKMKVRPPPASEALMKLIKEAQNEMRNLVQGNDVDKAADMAITILSVVDDNEKLKQDETFKDSVLDIMSGVKIDRLNLVTKVAVITAYSTKRVDQSLPQSAQGNAITLLRKTTKFLQKMNSSATKELQVGKQINLNLVTGIGNVLASSSKDAGSANADVNIDKNMGKKITNDCVELVNSIEEEGFCENPTVITTPYINLTACVEKATEMKVSKLLKGESGIQLPDAKDLFPGDMLDENTVVDVKLVSFKVNPYTWHPKSRNIRSSVLDVSLKNVTSGKPLHVEGLKKPVEIFIKNWQREKEEKEKTQQAQREFFVKPSPPKSIKNMRFHKLFLPYRDAEAGIRIIPSNDVELEIYVRYKIRPTPAENNFETIVPNFSSCLNYTKSDGFFNCLSDPYLFTVSPKITGHAGFHFLGIRYVVKSVEKNSNRNNTRAKRSCFDKNGRRQKRSCVEVKDPPSADNTLKSEFQNGTDVMYDLFVTMGACMYWAVEEEEWTSRGCKV</sequence>
<evidence type="ECO:0000256" key="5">
    <source>
        <dbReference type="ARBA" id="ARBA00023136"/>
    </source>
</evidence>
<dbReference type="Pfam" id="PF00754">
    <property type="entry name" value="F5_F8_type_C"/>
    <property type="match status" value="1"/>
</dbReference>
<dbReference type="GO" id="GO:0006816">
    <property type="term" value="P:calcium ion transport"/>
    <property type="evidence" value="ECO:0007669"/>
    <property type="project" value="TreeGrafter"/>
</dbReference>
<keyword evidence="5" id="KW-0472">Membrane</keyword>
<proteinExistence type="predicted"/>
<keyword evidence="9" id="KW-1185">Reference proteome</keyword>
<dbReference type="GO" id="GO:0005261">
    <property type="term" value="F:monoatomic cation channel activity"/>
    <property type="evidence" value="ECO:0007669"/>
    <property type="project" value="TreeGrafter"/>
</dbReference>
<evidence type="ECO:0000313" key="8">
    <source>
        <dbReference type="EMBL" id="KAJ7379888.1"/>
    </source>
</evidence>
<keyword evidence="3" id="KW-0677">Repeat</keyword>
<protein>
    <recommendedName>
        <fullName evidence="7">F5/8 type C domain-containing protein</fullName>
    </recommendedName>
</protein>
<feature type="domain" description="F5/8 type C" evidence="7">
    <location>
        <begin position="32"/>
        <end position="186"/>
    </location>
</feature>
<dbReference type="OrthoDB" id="5322100at2759"/>
<dbReference type="AlphaFoldDB" id="A0A9X0CZ94"/>
<evidence type="ECO:0000256" key="2">
    <source>
        <dbReference type="ARBA" id="ARBA00022692"/>
    </source>
</evidence>
<dbReference type="EMBL" id="MU826355">
    <property type="protein sequence ID" value="KAJ7379888.1"/>
    <property type="molecule type" value="Genomic_DNA"/>
</dbReference>
<keyword evidence="4" id="KW-1133">Transmembrane helix</keyword>
<dbReference type="CDD" id="cd00057">
    <property type="entry name" value="FA58C"/>
    <property type="match status" value="1"/>
</dbReference>
<dbReference type="InterPro" id="IPR000421">
    <property type="entry name" value="FA58C"/>
</dbReference>
<dbReference type="GO" id="GO:0005886">
    <property type="term" value="C:plasma membrane"/>
    <property type="evidence" value="ECO:0007669"/>
    <property type="project" value="TreeGrafter"/>
</dbReference>
<dbReference type="InterPro" id="IPR008979">
    <property type="entry name" value="Galactose-bd-like_sf"/>
</dbReference>
<dbReference type="Proteomes" id="UP001163046">
    <property type="component" value="Unassembled WGS sequence"/>
</dbReference>
<dbReference type="PANTHER" id="PTHR46730">
    <property type="entry name" value="POLYCYSTIN-1"/>
    <property type="match status" value="1"/>
</dbReference>
<organism evidence="8 9">
    <name type="scientific">Desmophyllum pertusum</name>
    <dbReference type="NCBI Taxonomy" id="174260"/>
    <lineage>
        <taxon>Eukaryota</taxon>
        <taxon>Metazoa</taxon>
        <taxon>Cnidaria</taxon>
        <taxon>Anthozoa</taxon>
        <taxon>Hexacorallia</taxon>
        <taxon>Scleractinia</taxon>
        <taxon>Caryophylliina</taxon>
        <taxon>Caryophylliidae</taxon>
        <taxon>Desmophyllum</taxon>
    </lineage>
</organism>
<name>A0A9X0CZ94_9CNID</name>
<evidence type="ECO:0000256" key="3">
    <source>
        <dbReference type="ARBA" id="ARBA00022737"/>
    </source>
</evidence>
<dbReference type="Pfam" id="PF02010">
    <property type="entry name" value="REJ"/>
    <property type="match status" value="1"/>
</dbReference>
<reference evidence="8" key="1">
    <citation type="submission" date="2023-01" db="EMBL/GenBank/DDBJ databases">
        <title>Genome assembly of the deep-sea coral Lophelia pertusa.</title>
        <authorList>
            <person name="Herrera S."/>
            <person name="Cordes E."/>
        </authorList>
    </citation>
    <scope>NUCLEOTIDE SEQUENCE</scope>
    <source>
        <strain evidence="8">USNM1676648</strain>
        <tissue evidence="8">Polyp</tissue>
    </source>
</reference>
<dbReference type="PANTHER" id="PTHR46730:SF1">
    <property type="entry name" value="PLAT DOMAIN-CONTAINING PROTEIN"/>
    <property type="match status" value="1"/>
</dbReference>
<feature type="chain" id="PRO_5040760375" description="F5/8 type C domain-containing protein" evidence="6">
    <location>
        <begin position="21"/>
        <end position="1238"/>
    </location>
</feature>
<comment type="caution">
    <text evidence="8">The sequence shown here is derived from an EMBL/GenBank/DDBJ whole genome shotgun (WGS) entry which is preliminary data.</text>
</comment>
<feature type="signal peptide" evidence="6">
    <location>
        <begin position="1"/>
        <end position="20"/>
    </location>
</feature>
<keyword evidence="2" id="KW-0812">Transmembrane</keyword>